<gene>
    <name evidence="1" type="ORF">TKK_004703</name>
</gene>
<name>A0ABD2XA51_9HYME</name>
<comment type="caution">
    <text evidence="1">The sequence shown here is derived from an EMBL/GenBank/DDBJ whole genome shotgun (WGS) entry which is preliminary data.</text>
</comment>
<organism evidence="1 2">
    <name type="scientific">Trichogramma kaykai</name>
    <dbReference type="NCBI Taxonomy" id="54128"/>
    <lineage>
        <taxon>Eukaryota</taxon>
        <taxon>Metazoa</taxon>
        <taxon>Ecdysozoa</taxon>
        <taxon>Arthropoda</taxon>
        <taxon>Hexapoda</taxon>
        <taxon>Insecta</taxon>
        <taxon>Pterygota</taxon>
        <taxon>Neoptera</taxon>
        <taxon>Endopterygota</taxon>
        <taxon>Hymenoptera</taxon>
        <taxon>Apocrita</taxon>
        <taxon>Proctotrupomorpha</taxon>
        <taxon>Chalcidoidea</taxon>
        <taxon>Trichogrammatidae</taxon>
        <taxon>Trichogramma</taxon>
    </lineage>
</organism>
<dbReference type="EMBL" id="JBJJXI010000037">
    <property type="protein sequence ID" value="KAL3402152.1"/>
    <property type="molecule type" value="Genomic_DNA"/>
</dbReference>
<protein>
    <submittedName>
        <fullName evidence="1">Uncharacterized protein</fullName>
    </submittedName>
</protein>
<evidence type="ECO:0000313" key="2">
    <source>
        <dbReference type="Proteomes" id="UP001627154"/>
    </source>
</evidence>
<dbReference type="Proteomes" id="UP001627154">
    <property type="component" value="Unassembled WGS sequence"/>
</dbReference>
<accession>A0ABD2XA51</accession>
<dbReference type="AlphaFoldDB" id="A0ABD2XA51"/>
<keyword evidence="2" id="KW-1185">Reference proteome</keyword>
<proteinExistence type="predicted"/>
<sequence>MHGCDPYTENNVFAGVCRNVATTKQAIHRSESLRKWVSRWVIHDAMILDIVDFRYGCDTILPHDPRVKHHELGSRLPGIYVLYVSLGSGGKTSGVIEEAATSKQAKIKD</sequence>
<evidence type="ECO:0000313" key="1">
    <source>
        <dbReference type="EMBL" id="KAL3402152.1"/>
    </source>
</evidence>
<reference evidence="1 2" key="1">
    <citation type="journal article" date="2024" name="bioRxiv">
        <title>A reference genome for Trichogramma kaykai: A tiny desert-dwelling parasitoid wasp with competing sex-ratio distorters.</title>
        <authorList>
            <person name="Culotta J."/>
            <person name="Lindsey A.R."/>
        </authorList>
    </citation>
    <scope>NUCLEOTIDE SEQUENCE [LARGE SCALE GENOMIC DNA]</scope>
    <source>
        <strain evidence="1 2">KSX58</strain>
    </source>
</reference>